<name>A0A2T7PA39_POMCA</name>
<dbReference type="AlphaFoldDB" id="A0A2T7PA39"/>
<sequence length="66" mass="7285">MWFNSLTALDGPAAVYRQGKVNVRYKFHEPLSQFWCNAALSPHLPQPPSHPHPASNGFGDVSQAPN</sequence>
<dbReference type="Proteomes" id="UP000245119">
    <property type="component" value="Linkage Group LG5"/>
</dbReference>
<organism evidence="2 3">
    <name type="scientific">Pomacea canaliculata</name>
    <name type="common">Golden apple snail</name>
    <dbReference type="NCBI Taxonomy" id="400727"/>
    <lineage>
        <taxon>Eukaryota</taxon>
        <taxon>Metazoa</taxon>
        <taxon>Spiralia</taxon>
        <taxon>Lophotrochozoa</taxon>
        <taxon>Mollusca</taxon>
        <taxon>Gastropoda</taxon>
        <taxon>Caenogastropoda</taxon>
        <taxon>Architaenioglossa</taxon>
        <taxon>Ampullarioidea</taxon>
        <taxon>Ampullariidae</taxon>
        <taxon>Pomacea</taxon>
    </lineage>
</organism>
<evidence type="ECO:0000256" key="1">
    <source>
        <dbReference type="SAM" id="MobiDB-lite"/>
    </source>
</evidence>
<protein>
    <submittedName>
        <fullName evidence="2">Uncharacterized protein</fullName>
    </submittedName>
</protein>
<gene>
    <name evidence="2" type="ORF">C0Q70_09543</name>
</gene>
<comment type="caution">
    <text evidence="2">The sequence shown here is derived from an EMBL/GenBank/DDBJ whole genome shotgun (WGS) entry which is preliminary data.</text>
</comment>
<evidence type="ECO:0000313" key="2">
    <source>
        <dbReference type="EMBL" id="PVD30279.1"/>
    </source>
</evidence>
<dbReference type="EMBL" id="PZQS01000005">
    <property type="protein sequence ID" value="PVD30279.1"/>
    <property type="molecule type" value="Genomic_DNA"/>
</dbReference>
<keyword evidence="3" id="KW-1185">Reference proteome</keyword>
<reference evidence="2 3" key="1">
    <citation type="submission" date="2018-04" db="EMBL/GenBank/DDBJ databases">
        <title>The genome of golden apple snail Pomacea canaliculata provides insight into stress tolerance and invasive adaptation.</title>
        <authorList>
            <person name="Liu C."/>
            <person name="Liu B."/>
            <person name="Ren Y."/>
            <person name="Zhang Y."/>
            <person name="Wang H."/>
            <person name="Li S."/>
            <person name="Jiang F."/>
            <person name="Yin L."/>
            <person name="Zhang G."/>
            <person name="Qian W."/>
            <person name="Fan W."/>
        </authorList>
    </citation>
    <scope>NUCLEOTIDE SEQUENCE [LARGE SCALE GENOMIC DNA]</scope>
    <source>
        <strain evidence="2">SZHN2017</strain>
        <tissue evidence="2">Muscle</tissue>
    </source>
</reference>
<accession>A0A2T7PA39</accession>
<feature type="region of interest" description="Disordered" evidence="1">
    <location>
        <begin position="45"/>
        <end position="66"/>
    </location>
</feature>
<evidence type="ECO:0000313" key="3">
    <source>
        <dbReference type="Proteomes" id="UP000245119"/>
    </source>
</evidence>
<proteinExistence type="predicted"/>